<evidence type="ECO:0000313" key="6">
    <source>
        <dbReference type="EMBL" id="ALC18871.1"/>
    </source>
</evidence>
<dbReference type="GO" id="GO:0003700">
    <property type="term" value="F:DNA-binding transcription factor activity"/>
    <property type="evidence" value="ECO:0007669"/>
    <property type="project" value="TreeGrafter"/>
</dbReference>
<evidence type="ECO:0000256" key="3">
    <source>
        <dbReference type="ARBA" id="ARBA00023163"/>
    </source>
</evidence>
<evidence type="ECO:0000313" key="7">
    <source>
        <dbReference type="Proteomes" id="UP000060513"/>
    </source>
</evidence>
<dbReference type="SUPFAM" id="SSF53822">
    <property type="entry name" value="Periplasmic binding protein-like I"/>
    <property type="match status" value="1"/>
</dbReference>
<evidence type="ECO:0000256" key="4">
    <source>
        <dbReference type="SAM" id="MobiDB-lite"/>
    </source>
</evidence>
<dbReference type="OMA" id="FFFNELY"/>
<dbReference type="InterPro" id="IPR046335">
    <property type="entry name" value="LacI/GalR-like_sensor"/>
</dbReference>
<dbReference type="PATRIC" id="fig|38300.4.peg.601"/>
<proteinExistence type="predicted"/>
<dbReference type="InterPro" id="IPR028082">
    <property type="entry name" value="Peripla_BP_I"/>
</dbReference>
<dbReference type="Gene3D" id="3.40.50.2300">
    <property type="match status" value="2"/>
</dbReference>
<keyword evidence="1" id="KW-0805">Transcription regulation</keyword>
<dbReference type="KEGG" id="spri:SPRI_0565"/>
<evidence type="ECO:0000256" key="2">
    <source>
        <dbReference type="ARBA" id="ARBA00023125"/>
    </source>
</evidence>
<dbReference type="PROSITE" id="PS00356">
    <property type="entry name" value="HTH_LACI_1"/>
    <property type="match status" value="1"/>
</dbReference>
<dbReference type="Proteomes" id="UP000060513">
    <property type="component" value="Chromosome"/>
</dbReference>
<dbReference type="AlphaFoldDB" id="A0A0M4D5K5"/>
<evidence type="ECO:0000256" key="1">
    <source>
        <dbReference type="ARBA" id="ARBA00023015"/>
    </source>
</evidence>
<dbReference type="InterPro" id="IPR000843">
    <property type="entry name" value="HTH_LacI"/>
</dbReference>
<dbReference type="CDD" id="cd01392">
    <property type="entry name" value="HTH_LacI"/>
    <property type="match status" value="1"/>
</dbReference>
<gene>
    <name evidence="6" type="ORF">SPRI_0565</name>
</gene>
<feature type="compositionally biased region" description="Pro residues" evidence="4">
    <location>
        <begin position="378"/>
        <end position="395"/>
    </location>
</feature>
<dbReference type="Gene3D" id="1.10.260.40">
    <property type="entry name" value="lambda repressor-like DNA-binding domains"/>
    <property type="match status" value="1"/>
</dbReference>
<dbReference type="PROSITE" id="PS50932">
    <property type="entry name" value="HTH_LACI_2"/>
    <property type="match status" value="1"/>
</dbReference>
<dbReference type="STRING" id="38300.SPRI_0565"/>
<dbReference type="Pfam" id="PF00356">
    <property type="entry name" value="LacI"/>
    <property type="match status" value="1"/>
</dbReference>
<protein>
    <submittedName>
        <fullName evidence="6">LacI family transcriptional regulator</fullName>
    </submittedName>
</protein>
<dbReference type="CDD" id="cd06267">
    <property type="entry name" value="PBP1_LacI_sugar_binding-like"/>
    <property type="match status" value="1"/>
</dbReference>
<name>A0A0M4D5K5_STRPR</name>
<feature type="domain" description="HTH lacI-type" evidence="5">
    <location>
        <begin position="3"/>
        <end position="57"/>
    </location>
</feature>
<organism evidence="6">
    <name type="scientific">Streptomyces pristinaespiralis</name>
    <dbReference type="NCBI Taxonomy" id="38300"/>
    <lineage>
        <taxon>Bacteria</taxon>
        <taxon>Bacillati</taxon>
        <taxon>Actinomycetota</taxon>
        <taxon>Actinomycetes</taxon>
        <taxon>Kitasatosporales</taxon>
        <taxon>Streptomycetaceae</taxon>
        <taxon>Streptomyces</taxon>
    </lineage>
</organism>
<keyword evidence="3" id="KW-0804">Transcription</keyword>
<sequence>MGVSLKDVAQRAGVSIKTVSNVVNNYPHVTPHMRAKVQQAIDELGYRPNLTARHLRKGRTGIIAFAVPELGNPYFAELAGAVIDAAARHDYTVLVDHTAGLRERELLVSQEFRSHVIDGLILSPIHLETEDLIGRQETSPLVLLGEREYEAPYDQIAIDNVAAARTAVRHLLDLGRERIAFLGSRTDRERRPAHLRLRGWREELAADGREPDETLVVATDGYGRADGAAAMAALLDRGRQPDAVFAYNDLIALGAMRTLTERGLTVPDDVAVVGFDDIEESRYGSVTLTTISPDKQAIARLAVDSLVERLSGHVMAEPRRARPGYRLVIRESTGPTDGHETVPAPALETEPAPASETEPAPASETEPAPASEAAPAPARVPGPAPAQEPGPAPAT</sequence>
<dbReference type="Pfam" id="PF13377">
    <property type="entry name" value="Peripla_BP_3"/>
    <property type="match status" value="1"/>
</dbReference>
<dbReference type="OrthoDB" id="2854648at2"/>
<dbReference type="InterPro" id="IPR010982">
    <property type="entry name" value="Lambda_DNA-bd_dom_sf"/>
</dbReference>
<feature type="compositionally biased region" description="Low complexity" evidence="4">
    <location>
        <begin position="343"/>
        <end position="377"/>
    </location>
</feature>
<keyword evidence="2" id="KW-0238">DNA-binding</keyword>
<dbReference type="SUPFAM" id="SSF47413">
    <property type="entry name" value="lambda repressor-like DNA-binding domains"/>
    <property type="match status" value="1"/>
</dbReference>
<dbReference type="PANTHER" id="PTHR30146:SF109">
    <property type="entry name" value="HTH-TYPE TRANSCRIPTIONAL REGULATOR GALS"/>
    <property type="match status" value="1"/>
</dbReference>
<feature type="region of interest" description="Disordered" evidence="4">
    <location>
        <begin position="325"/>
        <end position="395"/>
    </location>
</feature>
<dbReference type="GO" id="GO:0000976">
    <property type="term" value="F:transcription cis-regulatory region binding"/>
    <property type="evidence" value="ECO:0007669"/>
    <property type="project" value="TreeGrafter"/>
</dbReference>
<dbReference type="PANTHER" id="PTHR30146">
    <property type="entry name" value="LACI-RELATED TRANSCRIPTIONAL REPRESSOR"/>
    <property type="match status" value="1"/>
</dbReference>
<dbReference type="SMART" id="SM00354">
    <property type="entry name" value="HTH_LACI"/>
    <property type="match status" value="1"/>
</dbReference>
<reference evidence="6 7" key="1">
    <citation type="submission" date="2015-08" db="EMBL/GenBank/DDBJ databases">
        <title>Genome sequence of the pristinamycin over-producing bacterium Streptomyces pristinaespiralis HCCB10218.</title>
        <authorList>
            <person name="Tian J."/>
            <person name="Yang J."/>
            <person name="Li L."/>
            <person name="Ruan L."/>
            <person name="Wei W."/>
            <person name="Zheng G."/>
            <person name="Wei Z."/>
            <person name="Yang S."/>
            <person name="Ge M."/>
            <person name="Jiang W."/>
            <person name="Lu Y."/>
        </authorList>
    </citation>
    <scope>NUCLEOTIDE SEQUENCE [LARGE SCALE GENOMIC DNA]</scope>
    <source>
        <strain evidence="6 7">HCCB 10218</strain>
    </source>
</reference>
<accession>A0A0M4D5K5</accession>
<dbReference type="EMBL" id="CP011340">
    <property type="protein sequence ID" value="ALC18871.1"/>
    <property type="molecule type" value="Genomic_DNA"/>
</dbReference>
<evidence type="ECO:0000259" key="5">
    <source>
        <dbReference type="PROSITE" id="PS50932"/>
    </source>
</evidence>
<dbReference type="RefSeq" id="WP_005308003.1">
    <property type="nucleotide sequence ID" value="NZ_CP011340.1"/>
</dbReference>